<dbReference type="AlphaFoldDB" id="A0A6N6N6M5"/>
<gene>
    <name evidence="3" type="ORF">F8A88_04720</name>
</gene>
<dbReference type="GO" id="GO:0003887">
    <property type="term" value="F:DNA-directed DNA polymerase activity"/>
    <property type="evidence" value="ECO:0007669"/>
    <property type="project" value="InterPro"/>
</dbReference>
<evidence type="ECO:0000313" key="3">
    <source>
        <dbReference type="EMBL" id="KAB1443553.1"/>
    </source>
</evidence>
<comment type="caution">
    <text evidence="3">The sequence shown here is derived from an EMBL/GenBank/DDBJ whole genome shotgun (WGS) entry which is preliminary data.</text>
</comment>
<evidence type="ECO:0000313" key="4">
    <source>
        <dbReference type="Proteomes" id="UP000438699"/>
    </source>
</evidence>
<name>A0A6N6N6M5_9BACT</name>
<sequence>MRRVRAPSVAATGKHFSNMTSHQLSLFSWDVGENYSNIVELYNEIPKYVHNVSTAESHLESKERSFKVGGKLYKVILHPARIKIQDPETGKLAGTKEMFIGTREEFVEDAIMKIAIENKCLFELKDTTRVFVTIRQIQEELKRIKRTCSYEEIKEAIQVLGGARIILEDENGDAVAGTSTYPEFQLSTESKDGRGYVQLHPLVSEYIKVGLYRQIDYELCMRFKSRYARRIFKFLNLRFSGARYGQPPIDIYLRAFIGRHGFTLYSRLSDNAKQFKVGLRELVNAEVLESWAVERKKGLNSDYVFKLIVHSKFSLSMMRANGIKKGVQKKLGKAGNG</sequence>
<dbReference type="EMBL" id="WAIE01000001">
    <property type="protein sequence ID" value="KAB1443553.1"/>
    <property type="molecule type" value="Genomic_DNA"/>
</dbReference>
<dbReference type="RefSeq" id="WP_151149925.1">
    <property type="nucleotide sequence ID" value="NZ_WAIE01000001.1"/>
</dbReference>
<comment type="similarity">
    <text evidence="1">Belongs to the initiator RepB protein family.</text>
</comment>
<dbReference type="Proteomes" id="UP000438699">
    <property type="component" value="Unassembled WGS sequence"/>
</dbReference>
<reference evidence="3 4" key="1">
    <citation type="journal article" date="2017" name="Int. J. Syst. Evol. Microbiol.">
        <title>Desulfovibrio senegalensis sp. nov., a mesophilic sulfate reducer isolated from marine sediment.</title>
        <authorList>
            <person name="Thioye A."/>
            <person name="Gam Z.B.A."/>
            <person name="Mbengue M."/>
            <person name="Cayol J.L."/>
            <person name="Joseph-Bartoli M."/>
            <person name="Toure-Kane C."/>
            <person name="Labat M."/>
        </authorList>
    </citation>
    <scope>NUCLEOTIDE SEQUENCE [LARGE SCALE GENOMIC DNA]</scope>
    <source>
        <strain evidence="3 4">DSM 101509</strain>
    </source>
</reference>
<evidence type="ECO:0000256" key="1">
    <source>
        <dbReference type="ARBA" id="ARBA00038283"/>
    </source>
</evidence>
<evidence type="ECO:0000259" key="2">
    <source>
        <dbReference type="Pfam" id="PF01051"/>
    </source>
</evidence>
<proteinExistence type="inferred from homology"/>
<accession>A0A6N6N6M5</accession>
<dbReference type="Pfam" id="PF01051">
    <property type="entry name" value="Rep3_N"/>
    <property type="match status" value="1"/>
</dbReference>
<protein>
    <submittedName>
        <fullName evidence="3">Replication initiation protein</fullName>
    </submittedName>
</protein>
<keyword evidence="4" id="KW-1185">Reference proteome</keyword>
<dbReference type="GO" id="GO:0006270">
    <property type="term" value="P:DNA replication initiation"/>
    <property type="evidence" value="ECO:0007669"/>
    <property type="project" value="InterPro"/>
</dbReference>
<dbReference type="InterPro" id="IPR000525">
    <property type="entry name" value="Initiator_Rep_WH1"/>
</dbReference>
<dbReference type="OrthoDB" id="7308176at2"/>
<organism evidence="3 4">
    <name type="scientific">Pseudodesulfovibrio senegalensis</name>
    <dbReference type="NCBI Taxonomy" id="1721087"/>
    <lineage>
        <taxon>Bacteria</taxon>
        <taxon>Pseudomonadati</taxon>
        <taxon>Thermodesulfobacteriota</taxon>
        <taxon>Desulfovibrionia</taxon>
        <taxon>Desulfovibrionales</taxon>
        <taxon>Desulfovibrionaceae</taxon>
    </lineage>
</organism>
<feature type="domain" description="Initiator Rep protein WH1" evidence="2">
    <location>
        <begin position="119"/>
        <end position="235"/>
    </location>
</feature>